<evidence type="ECO:0000256" key="5">
    <source>
        <dbReference type="ARBA" id="ARBA00043667"/>
    </source>
</evidence>
<dbReference type="STRING" id="10195.A0A3M7QEP2"/>
<evidence type="ECO:0000256" key="8">
    <source>
        <dbReference type="ARBA" id="ARBA00048283"/>
    </source>
</evidence>
<dbReference type="EMBL" id="REGN01006468">
    <property type="protein sequence ID" value="RNA09428.1"/>
    <property type="molecule type" value="Genomic_DNA"/>
</dbReference>
<accession>A0A3M7QEP2</accession>
<dbReference type="InterPro" id="IPR029058">
    <property type="entry name" value="AB_hydrolase_fold"/>
</dbReference>
<dbReference type="PANTHER" id="PTHR46118">
    <property type="entry name" value="PROTEIN ABHD11"/>
    <property type="match status" value="1"/>
</dbReference>
<keyword evidence="14" id="KW-1185">Reference proteome</keyword>
<organism evidence="13 14">
    <name type="scientific">Brachionus plicatilis</name>
    <name type="common">Marine rotifer</name>
    <name type="synonym">Brachionus muelleri</name>
    <dbReference type="NCBI Taxonomy" id="10195"/>
    <lineage>
        <taxon>Eukaryota</taxon>
        <taxon>Metazoa</taxon>
        <taxon>Spiralia</taxon>
        <taxon>Gnathifera</taxon>
        <taxon>Rotifera</taxon>
        <taxon>Eurotatoria</taxon>
        <taxon>Monogononta</taxon>
        <taxon>Pseudotrocha</taxon>
        <taxon>Ploima</taxon>
        <taxon>Brachionidae</taxon>
        <taxon>Brachionus</taxon>
    </lineage>
</organism>
<dbReference type="Proteomes" id="UP000276133">
    <property type="component" value="Unassembled WGS sequence"/>
</dbReference>
<evidence type="ECO:0000256" key="2">
    <source>
        <dbReference type="ARBA" id="ARBA00022801"/>
    </source>
</evidence>
<dbReference type="Gene3D" id="3.40.50.1820">
    <property type="entry name" value="alpha/beta hydrolase"/>
    <property type="match status" value="1"/>
</dbReference>
<dbReference type="OrthoDB" id="8119704at2759"/>
<dbReference type="PANTHER" id="PTHR46118:SF4">
    <property type="entry name" value="PROTEIN ABHD11"/>
    <property type="match status" value="1"/>
</dbReference>
<comment type="catalytic activity">
    <reaction evidence="9">
        <text>1,2-didecanoylglycerol + H2O = decanoylglycerol + decanoate + H(+)</text>
        <dbReference type="Rhea" id="RHEA:48596"/>
        <dbReference type="ChEBI" id="CHEBI:11152"/>
        <dbReference type="ChEBI" id="CHEBI:15377"/>
        <dbReference type="ChEBI" id="CHEBI:15378"/>
        <dbReference type="ChEBI" id="CHEBI:27689"/>
        <dbReference type="ChEBI" id="CHEBI:90605"/>
    </reaction>
</comment>
<dbReference type="InterPro" id="IPR000073">
    <property type="entry name" value="AB_hydrolase_1"/>
</dbReference>
<keyword evidence="2 13" id="KW-0378">Hydrolase</keyword>
<feature type="domain" description="AB hydrolase-1" evidence="12">
    <location>
        <begin position="44"/>
        <end position="292"/>
    </location>
</feature>
<gene>
    <name evidence="13" type="ORF">BpHYR1_037937</name>
</gene>
<evidence type="ECO:0000259" key="12">
    <source>
        <dbReference type="Pfam" id="PF00561"/>
    </source>
</evidence>
<dbReference type="EC" id="3.1.1.116" evidence="3"/>
<comment type="catalytic activity">
    <reaction evidence="10">
        <text>1-octadecanoyl-2-(9Z-octadecenoyl)-sn-glycerol + H2O = 2-(9Z-octadecenoyl)-glycerol + octadecanoate + H(+)</text>
        <dbReference type="Rhea" id="RHEA:77103"/>
        <dbReference type="ChEBI" id="CHEBI:15377"/>
        <dbReference type="ChEBI" id="CHEBI:15378"/>
        <dbReference type="ChEBI" id="CHEBI:25629"/>
        <dbReference type="ChEBI" id="CHEBI:73990"/>
        <dbReference type="ChEBI" id="CHEBI:75468"/>
    </reaction>
</comment>
<evidence type="ECO:0000256" key="3">
    <source>
        <dbReference type="ARBA" id="ARBA00026104"/>
    </source>
</evidence>
<comment type="similarity">
    <text evidence="1">Belongs to the AB hydrolase superfamily.</text>
</comment>
<comment type="catalytic activity">
    <reaction evidence="11">
        <text>1-octadecanoyl-2-(5Z,8Z,11Z,14Z-eicosatetraenoyl)-sn-glycerol + H2O = 2-(5Z,8Z,11Z,14Z-eicosatetraenoyl)-glycerol + octadecanoate + H(+)</text>
        <dbReference type="Rhea" id="RHEA:38507"/>
        <dbReference type="ChEBI" id="CHEBI:15377"/>
        <dbReference type="ChEBI" id="CHEBI:15378"/>
        <dbReference type="ChEBI" id="CHEBI:25629"/>
        <dbReference type="ChEBI" id="CHEBI:52392"/>
        <dbReference type="ChEBI" id="CHEBI:75728"/>
    </reaction>
</comment>
<dbReference type="AlphaFoldDB" id="A0A3M7QEP2"/>
<comment type="catalytic activity">
    <reaction evidence="8">
        <text>1-octadecanoyl-2-(4Z,7Z,10Z,13Z,16Z,19Z-docosahexaenoyl)-sn-glycerol + H2O = 2-(4Z,7Z,10Z,13Z,16Z,19Z-docosahexaenoyl)-glycerol + octadecanoate + H(+)</text>
        <dbReference type="Rhea" id="RHEA:77107"/>
        <dbReference type="ChEBI" id="CHEBI:15377"/>
        <dbReference type="ChEBI" id="CHEBI:15378"/>
        <dbReference type="ChEBI" id="CHEBI:25629"/>
        <dbReference type="ChEBI" id="CHEBI:77129"/>
        <dbReference type="ChEBI" id="CHEBI:186738"/>
    </reaction>
</comment>
<comment type="catalytic activity">
    <reaction evidence="5">
        <text>a 1,2-diacyl-sn-glycerol + H2O = a 2-acylglycerol + a fatty acid + H(+)</text>
        <dbReference type="Rhea" id="RHEA:33275"/>
        <dbReference type="ChEBI" id="CHEBI:15377"/>
        <dbReference type="ChEBI" id="CHEBI:15378"/>
        <dbReference type="ChEBI" id="CHEBI:17389"/>
        <dbReference type="ChEBI" id="CHEBI:17815"/>
        <dbReference type="ChEBI" id="CHEBI:28868"/>
        <dbReference type="EC" id="3.1.1.116"/>
    </reaction>
</comment>
<name>A0A3M7QEP2_BRAPC</name>
<dbReference type="Pfam" id="PF00561">
    <property type="entry name" value="Abhydrolase_1"/>
    <property type="match status" value="1"/>
</dbReference>
<protein>
    <recommendedName>
        <fullName evidence="7">sn-1-specific diacylglycerol lipase ABHD11</fullName>
        <ecNumber evidence="3">3.1.1.116</ecNumber>
    </recommendedName>
    <alternativeName>
        <fullName evidence="4">Alpha/beta hydrolase domain-containing protein 11</fullName>
    </alternativeName>
</protein>
<reference evidence="13 14" key="1">
    <citation type="journal article" date="2018" name="Sci. Rep.">
        <title>Genomic signatures of local adaptation to the degree of environmental predictability in rotifers.</title>
        <authorList>
            <person name="Franch-Gras L."/>
            <person name="Hahn C."/>
            <person name="Garcia-Roger E.M."/>
            <person name="Carmona M.J."/>
            <person name="Serra M."/>
            <person name="Gomez A."/>
        </authorList>
    </citation>
    <scope>NUCLEOTIDE SEQUENCE [LARGE SCALE GENOMIC DNA]</scope>
    <source>
        <strain evidence="13">HYR1</strain>
    </source>
</reference>
<proteinExistence type="inferred from homology"/>
<dbReference type="GO" id="GO:0005739">
    <property type="term" value="C:mitochondrion"/>
    <property type="evidence" value="ECO:0007669"/>
    <property type="project" value="TreeGrafter"/>
</dbReference>
<evidence type="ECO:0000256" key="11">
    <source>
        <dbReference type="ARBA" id="ARBA00048919"/>
    </source>
</evidence>
<sequence length="305" mass="35128">MLGSSKINFRNAFLTCYLTSRKYSTKPFVNLSYELNDKYKSSQALVIAHGLFASKENWRSLAKRINDLTKLKVYTVDLRNHGDSRPYMPNMTYIDMANDLENFVNKIVIEKGKVDHITLMGHSMGGKTVMSLALKEIVGPLNVDQIIVADISPNVSPSLINIKSYLEKMKSIDMNSVGQTLIQARKEIDKILCDLPNLKKDVHQRQFILTRLKEENGNIRWNFNLDAIMTHYQDIMNFPAFKNQYHNPALFLGGERSDYITEKDLPEVEKYFTYYKFVKIPRAGHVIHFDNPTATLNAIKNFICF</sequence>
<evidence type="ECO:0000256" key="6">
    <source>
        <dbReference type="ARBA" id="ARBA00043742"/>
    </source>
</evidence>
<evidence type="ECO:0000256" key="7">
    <source>
        <dbReference type="ARBA" id="ARBA00044064"/>
    </source>
</evidence>
<evidence type="ECO:0000313" key="13">
    <source>
        <dbReference type="EMBL" id="RNA09428.1"/>
    </source>
</evidence>
<evidence type="ECO:0000313" key="14">
    <source>
        <dbReference type="Proteomes" id="UP000276133"/>
    </source>
</evidence>
<comment type="catalytic activity">
    <reaction evidence="6">
        <text>a 1,3-diacyl-sn-glycerol + H2O = a 1-acyl-sn-glycerol + a fatty acid + H(+)</text>
        <dbReference type="Rhea" id="RHEA:38503"/>
        <dbReference type="ChEBI" id="CHEBI:15377"/>
        <dbReference type="ChEBI" id="CHEBI:15378"/>
        <dbReference type="ChEBI" id="CHEBI:28868"/>
        <dbReference type="ChEBI" id="CHEBI:64683"/>
        <dbReference type="ChEBI" id="CHEBI:77272"/>
    </reaction>
</comment>
<evidence type="ECO:0000256" key="10">
    <source>
        <dbReference type="ARBA" id="ARBA00048513"/>
    </source>
</evidence>
<evidence type="ECO:0000256" key="9">
    <source>
        <dbReference type="ARBA" id="ARBA00048504"/>
    </source>
</evidence>
<comment type="caution">
    <text evidence="13">The sequence shown here is derived from an EMBL/GenBank/DDBJ whole genome shotgun (WGS) entry which is preliminary data.</text>
</comment>
<dbReference type="GO" id="GO:0052689">
    <property type="term" value="F:carboxylic ester hydrolase activity"/>
    <property type="evidence" value="ECO:0007669"/>
    <property type="project" value="TreeGrafter"/>
</dbReference>
<evidence type="ECO:0000256" key="4">
    <source>
        <dbReference type="ARBA" id="ARBA00042703"/>
    </source>
</evidence>
<dbReference type="SUPFAM" id="SSF53474">
    <property type="entry name" value="alpha/beta-Hydrolases"/>
    <property type="match status" value="1"/>
</dbReference>
<evidence type="ECO:0000256" key="1">
    <source>
        <dbReference type="ARBA" id="ARBA00008645"/>
    </source>
</evidence>